<evidence type="ECO:0000313" key="3">
    <source>
        <dbReference type="EMBL" id="HEG91188.1"/>
    </source>
</evidence>
<gene>
    <name evidence="3" type="ORF">ENP34_07065</name>
</gene>
<dbReference type="GO" id="GO:0032259">
    <property type="term" value="P:methylation"/>
    <property type="evidence" value="ECO:0007669"/>
    <property type="project" value="UniProtKB-KW"/>
</dbReference>
<dbReference type="Pfam" id="PF13649">
    <property type="entry name" value="Methyltransf_25"/>
    <property type="match status" value="1"/>
</dbReference>
<dbReference type="GO" id="GO:0008168">
    <property type="term" value="F:methyltransferase activity"/>
    <property type="evidence" value="ECO:0007669"/>
    <property type="project" value="UniProtKB-KW"/>
</dbReference>
<dbReference type="EMBL" id="DSIY01000168">
    <property type="protein sequence ID" value="HEG91188.1"/>
    <property type="molecule type" value="Genomic_DNA"/>
</dbReference>
<dbReference type="Gene3D" id="3.40.50.150">
    <property type="entry name" value="Vaccinia Virus protein VP39"/>
    <property type="match status" value="1"/>
</dbReference>
<dbReference type="AlphaFoldDB" id="A0A831THL8"/>
<dbReference type="InterPro" id="IPR041698">
    <property type="entry name" value="Methyltransf_25"/>
</dbReference>
<keyword evidence="3" id="KW-0489">Methyltransferase</keyword>
<proteinExistence type="predicted"/>
<sequence length="257" mass="28880">MEQARDPYDVIAQYYDLEFDAFTEDVALYLAFAQRTGSPVLELGCGTGRLLVPLARAGFQVEGVDRSEAMLARAAERLARHGLSHVRLHQADLTQLGKLPERHYSLVILAVNGFLHLPDRAAQQATLAQIHRVLRPGGLLLLDVLHPTPAQLEGWEGHLLHDGTWTLPDGSQLDRFSARRVSPGEQTIETTLFYDRRRPDGTLARDTVTYVLRYVHRFELELLLEVAGFRIEAIYGSYQLDPLGDESPLMFVVAQRV</sequence>
<reference evidence="3" key="1">
    <citation type="journal article" date="2020" name="mSystems">
        <title>Genome- and Community-Level Interaction Insights into Carbon Utilization and Element Cycling Functions of Hydrothermarchaeota in Hydrothermal Sediment.</title>
        <authorList>
            <person name="Zhou Z."/>
            <person name="Liu Y."/>
            <person name="Xu W."/>
            <person name="Pan J."/>
            <person name="Luo Z.H."/>
            <person name="Li M."/>
        </authorList>
    </citation>
    <scope>NUCLEOTIDE SEQUENCE [LARGE SCALE GENOMIC DNA]</scope>
    <source>
        <strain evidence="3">SpSt-210</strain>
    </source>
</reference>
<evidence type="ECO:0000256" key="1">
    <source>
        <dbReference type="ARBA" id="ARBA00022679"/>
    </source>
</evidence>
<organism evidence="3">
    <name type="scientific">Thermorudis peleae</name>
    <dbReference type="NCBI Taxonomy" id="1382356"/>
    <lineage>
        <taxon>Bacteria</taxon>
        <taxon>Pseudomonadati</taxon>
        <taxon>Thermomicrobiota</taxon>
        <taxon>Thermomicrobia</taxon>
        <taxon>Thermomicrobia incertae sedis</taxon>
        <taxon>Thermorudis</taxon>
    </lineage>
</organism>
<name>A0A831THL8_9BACT</name>
<dbReference type="CDD" id="cd02440">
    <property type="entry name" value="AdoMet_MTases"/>
    <property type="match status" value="1"/>
</dbReference>
<feature type="domain" description="Methyltransferase" evidence="2">
    <location>
        <begin position="40"/>
        <end position="138"/>
    </location>
</feature>
<dbReference type="InterPro" id="IPR029063">
    <property type="entry name" value="SAM-dependent_MTases_sf"/>
</dbReference>
<keyword evidence="1 3" id="KW-0808">Transferase</keyword>
<evidence type="ECO:0000259" key="2">
    <source>
        <dbReference type="Pfam" id="PF13649"/>
    </source>
</evidence>
<dbReference type="PANTHER" id="PTHR43861">
    <property type="entry name" value="TRANS-ACONITATE 2-METHYLTRANSFERASE-RELATED"/>
    <property type="match status" value="1"/>
</dbReference>
<dbReference type="SUPFAM" id="SSF53335">
    <property type="entry name" value="S-adenosyl-L-methionine-dependent methyltransferases"/>
    <property type="match status" value="1"/>
</dbReference>
<accession>A0A831THL8</accession>
<comment type="caution">
    <text evidence="3">The sequence shown here is derived from an EMBL/GenBank/DDBJ whole genome shotgun (WGS) entry which is preliminary data.</text>
</comment>
<protein>
    <submittedName>
        <fullName evidence="3">Class I SAM-dependent methyltransferase</fullName>
    </submittedName>
</protein>